<dbReference type="EMBL" id="ML978182">
    <property type="protein sequence ID" value="KAF2031316.1"/>
    <property type="molecule type" value="Genomic_DNA"/>
</dbReference>
<organism evidence="3 4">
    <name type="scientific">Setomelanomma holmii</name>
    <dbReference type="NCBI Taxonomy" id="210430"/>
    <lineage>
        <taxon>Eukaryota</taxon>
        <taxon>Fungi</taxon>
        <taxon>Dikarya</taxon>
        <taxon>Ascomycota</taxon>
        <taxon>Pezizomycotina</taxon>
        <taxon>Dothideomycetes</taxon>
        <taxon>Pleosporomycetidae</taxon>
        <taxon>Pleosporales</taxon>
        <taxon>Pleosporineae</taxon>
        <taxon>Phaeosphaeriaceae</taxon>
        <taxon>Setomelanomma</taxon>
    </lineage>
</organism>
<reference evidence="3" key="1">
    <citation type="journal article" date="2020" name="Stud. Mycol.">
        <title>101 Dothideomycetes genomes: a test case for predicting lifestyles and emergence of pathogens.</title>
        <authorList>
            <person name="Haridas S."/>
            <person name="Albert R."/>
            <person name="Binder M."/>
            <person name="Bloem J."/>
            <person name="Labutti K."/>
            <person name="Salamov A."/>
            <person name="Andreopoulos B."/>
            <person name="Baker S."/>
            <person name="Barry K."/>
            <person name="Bills G."/>
            <person name="Bluhm B."/>
            <person name="Cannon C."/>
            <person name="Castanera R."/>
            <person name="Culley D."/>
            <person name="Daum C."/>
            <person name="Ezra D."/>
            <person name="Gonzalez J."/>
            <person name="Henrissat B."/>
            <person name="Kuo A."/>
            <person name="Liang C."/>
            <person name="Lipzen A."/>
            <person name="Lutzoni F."/>
            <person name="Magnuson J."/>
            <person name="Mondo S."/>
            <person name="Nolan M."/>
            <person name="Ohm R."/>
            <person name="Pangilinan J."/>
            <person name="Park H.-J."/>
            <person name="Ramirez L."/>
            <person name="Alfaro M."/>
            <person name="Sun H."/>
            <person name="Tritt A."/>
            <person name="Yoshinaga Y."/>
            <person name="Zwiers L.-H."/>
            <person name="Turgeon B."/>
            <person name="Goodwin S."/>
            <person name="Spatafora J."/>
            <person name="Crous P."/>
            <person name="Grigoriev I."/>
        </authorList>
    </citation>
    <scope>NUCLEOTIDE SEQUENCE</scope>
    <source>
        <strain evidence="3">CBS 110217</strain>
    </source>
</reference>
<sequence>MVSTSTNAHPNLAAILTSLHKRSFSSDCTYYETSCGTHRLAIMVIIICVGVLVTAILSTLYIRSHRNKNAKLRAIEQQRMRMKMNEGWPSSMVNSPTYVVPQGAPPPYEPRKPERVARVDEDWR</sequence>
<feature type="transmembrane region" description="Helical" evidence="2">
    <location>
        <begin position="40"/>
        <end position="62"/>
    </location>
</feature>
<evidence type="ECO:0000256" key="2">
    <source>
        <dbReference type="SAM" id="Phobius"/>
    </source>
</evidence>
<evidence type="ECO:0000313" key="3">
    <source>
        <dbReference type="EMBL" id="KAF2031316.1"/>
    </source>
</evidence>
<keyword evidence="4" id="KW-1185">Reference proteome</keyword>
<dbReference type="AlphaFoldDB" id="A0A9P4HAE9"/>
<feature type="region of interest" description="Disordered" evidence="1">
    <location>
        <begin position="95"/>
        <end position="124"/>
    </location>
</feature>
<feature type="compositionally biased region" description="Basic and acidic residues" evidence="1">
    <location>
        <begin position="109"/>
        <end position="124"/>
    </location>
</feature>
<accession>A0A9P4HAE9</accession>
<dbReference type="OrthoDB" id="3770300at2759"/>
<name>A0A9P4HAE9_9PLEO</name>
<keyword evidence="2" id="KW-0472">Membrane</keyword>
<keyword evidence="2" id="KW-0812">Transmembrane</keyword>
<comment type="caution">
    <text evidence="3">The sequence shown here is derived from an EMBL/GenBank/DDBJ whole genome shotgun (WGS) entry which is preliminary data.</text>
</comment>
<keyword evidence="2" id="KW-1133">Transmembrane helix</keyword>
<proteinExistence type="predicted"/>
<evidence type="ECO:0000313" key="4">
    <source>
        <dbReference type="Proteomes" id="UP000799777"/>
    </source>
</evidence>
<gene>
    <name evidence="3" type="ORF">EK21DRAFT_99862</name>
</gene>
<protein>
    <submittedName>
        <fullName evidence="3">Uncharacterized protein</fullName>
    </submittedName>
</protein>
<dbReference type="Proteomes" id="UP000799777">
    <property type="component" value="Unassembled WGS sequence"/>
</dbReference>
<evidence type="ECO:0000256" key="1">
    <source>
        <dbReference type="SAM" id="MobiDB-lite"/>
    </source>
</evidence>